<name>A0AAW4IZJ2_CLOPF</name>
<dbReference type="Proteomes" id="UP000668068">
    <property type="component" value="Unassembled WGS sequence"/>
</dbReference>
<dbReference type="AlphaFoldDB" id="A0AAW4IZJ2"/>
<comment type="caution">
    <text evidence="2">The sequence shown here is derived from an EMBL/GenBank/DDBJ whole genome shotgun (WGS) entry which is preliminary data.</text>
</comment>
<dbReference type="SUPFAM" id="SSF54060">
    <property type="entry name" value="His-Me finger endonucleases"/>
    <property type="match status" value="1"/>
</dbReference>
<evidence type="ECO:0000259" key="1">
    <source>
        <dbReference type="SMART" id="SM00507"/>
    </source>
</evidence>
<dbReference type="Gene3D" id="1.10.10.60">
    <property type="entry name" value="Homeodomain-like"/>
    <property type="match status" value="1"/>
</dbReference>
<feature type="domain" description="HNH nuclease" evidence="1">
    <location>
        <begin position="122"/>
        <end position="171"/>
    </location>
</feature>
<keyword evidence="2" id="KW-0255">Endonuclease</keyword>
<dbReference type="RefSeq" id="WP_208340775.1">
    <property type="nucleotide sequence ID" value="NZ_JAENQO010000007.1"/>
</dbReference>
<reference evidence="2" key="1">
    <citation type="submission" date="2020-12" db="EMBL/GenBank/DDBJ databases">
        <title>Comparative genomics of Clostridium perfringens reveals patterns of host-associated phylogenetic clades and virulence factors.</title>
        <authorList>
            <person name="Smith A.H."/>
            <person name="Geier R."/>
        </authorList>
    </citation>
    <scope>NUCLEOTIDE SEQUENCE</scope>
    <source>
        <strain evidence="2">CHD30677R</strain>
    </source>
</reference>
<dbReference type="GO" id="GO:0004519">
    <property type="term" value="F:endonuclease activity"/>
    <property type="evidence" value="ECO:0007669"/>
    <property type="project" value="UniProtKB-KW"/>
</dbReference>
<dbReference type="InterPro" id="IPR003615">
    <property type="entry name" value="HNH_nuc"/>
</dbReference>
<proteinExistence type="predicted"/>
<organism evidence="2 3">
    <name type="scientific">Clostridium perfringens</name>
    <dbReference type="NCBI Taxonomy" id="1502"/>
    <lineage>
        <taxon>Bacteria</taxon>
        <taxon>Bacillati</taxon>
        <taxon>Bacillota</taxon>
        <taxon>Clostridia</taxon>
        <taxon>Eubacteriales</taxon>
        <taxon>Clostridiaceae</taxon>
        <taxon>Clostridium</taxon>
    </lineage>
</organism>
<protein>
    <submittedName>
        <fullName evidence="2">HNH endonuclease</fullName>
    </submittedName>
</protein>
<gene>
    <name evidence="2" type="ORF">JJB47_12075</name>
</gene>
<dbReference type="InterPro" id="IPR044925">
    <property type="entry name" value="His-Me_finger_sf"/>
</dbReference>
<dbReference type="Pfam" id="PF13392">
    <property type="entry name" value="HNH_3"/>
    <property type="match status" value="1"/>
</dbReference>
<keyword evidence="2" id="KW-0540">Nuclease</keyword>
<dbReference type="SMART" id="SM00507">
    <property type="entry name" value="HNHc"/>
    <property type="match status" value="1"/>
</dbReference>
<keyword evidence="2" id="KW-0378">Hydrolase</keyword>
<dbReference type="Gene3D" id="3.90.75.20">
    <property type="match status" value="1"/>
</dbReference>
<dbReference type="EMBL" id="JAENQP010000007">
    <property type="protein sequence ID" value="MBO3359509.1"/>
    <property type="molecule type" value="Genomic_DNA"/>
</dbReference>
<evidence type="ECO:0000313" key="2">
    <source>
        <dbReference type="EMBL" id="MBO3359509.1"/>
    </source>
</evidence>
<accession>A0AAW4IZJ2</accession>
<evidence type="ECO:0000313" key="3">
    <source>
        <dbReference type="Proteomes" id="UP000668068"/>
    </source>
</evidence>
<sequence length="229" mass="26744">MKVEILKVSGINEALWFNSEQGIRRKDNVYELNLTQGKGITKYIGRFKNKQEAIEERKNYLLNLFINNAKRNNINIENIKETEIKNIFASKEGFILNRFGHVLKGSTNRDGYKNVTLSFDGKQKSFLVHRIILKTFQPNNNYSKLDVNHIDGNKKNNSLENLEWCTRSENVIHAFKTGLQNNVAGKLVVNKDMEKKFIKMRKEGFTYKKIADETGYCEKTIRNHCKKYQ</sequence>